<feature type="short sequence motif" description="'HIGH' region" evidence="13">
    <location>
        <begin position="29"/>
        <end position="39"/>
    </location>
</feature>
<evidence type="ECO:0000256" key="9">
    <source>
        <dbReference type="ARBA" id="ARBA00022840"/>
    </source>
</evidence>
<keyword evidence="8 13" id="KW-0862">Zinc</keyword>
<comment type="cofactor">
    <cofactor evidence="13">
        <name>Zn(2+)</name>
        <dbReference type="ChEBI" id="CHEBI:29105"/>
    </cofactor>
    <text evidence="13">Binds 1 zinc ion per subunit.</text>
</comment>
<evidence type="ECO:0000259" key="14">
    <source>
        <dbReference type="SMART" id="SM00840"/>
    </source>
</evidence>
<dbReference type="GO" id="GO:0006423">
    <property type="term" value="P:cysteinyl-tRNA aminoacylation"/>
    <property type="evidence" value="ECO:0007669"/>
    <property type="project" value="UniProtKB-UniRule"/>
</dbReference>
<dbReference type="PANTHER" id="PTHR10890">
    <property type="entry name" value="CYSTEINYL-TRNA SYNTHETASE"/>
    <property type="match status" value="1"/>
</dbReference>
<dbReference type="InterPro" id="IPR014729">
    <property type="entry name" value="Rossmann-like_a/b/a_fold"/>
</dbReference>
<gene>
    <name evidence="13" type="primary">cysS</name>
    <name evidence="15" type="ORF">ENW73_03745</name>
</gene>
<dbReference type="GO" id="GO:0005524">
    <property type="term" value="F:ATP binding"/>
    <property type="evidence" value="ECO:0007669"/>
    <property type="project" value="UniProtKB-UniRule"/>
</dbReference>
<dbReference type="SMART" id="SM00840">
    <property type="entry name" value="DALR_2"/>
    <property type="match status" value="1"/>
</dbReference>
<feature type="binding site" evidence="13">
    <location>
        <position position="267"/>
    </location>
    <ligand>
        <name>ATP</name>
        <dbReference type="ChEBI" id="CHEBI:30616"/>
    </ligand>
</feature>
<dbReference type="SUPFAM" id="SSF47323">
    <property type="entry name" value="Anticodon-binding domain of a subclass of class I aminoacyl-tRNA synthetases"/>
    <property type="match status" value="1"/>
</dbReference>
<keyword evidence="11 13" id="KW-0030">Aminoacyl-tRNA synthetase</keyword>
<comment type="caution">
    <text evidence="15">The sequence shown here is derived from an EMBL/GenBank/DDBJ whole genome shotgun (WGS) entry which is preliminary data.</text>
</comment>
<comment type="subunit">
    <text evidence="3 13">Monomer.</text>
</comment>
<dbReference type="AlphaFoldDB" id="A0A7C6A9E1"/>
<evidence type="ECO:0000256" key="5">
    <source>
        <dbReference type="ARBA" id="ARBA00022598"/>
    </source>
</evidence>
<dbReference type="GO" id="GO:0005737">
    <property type="term" value="C:cytoplasm"/>
    <property type="evidence" value="ECO:0007669"/>
    <property type="project" value="UniProtKB-SubCell"/>
</dbReference>
<protein>
    <recommendedName>
        <fullName evidence="13">Cysteine--tRNA ligase</fullName>
        <ecNumber evidence="13">6.1.1.16</ecNumber>
    </recommendedName>
    <alternativeName>
        <fullName evidence="13">Cysteinyl-tRNA synthetase</fullName>
        <shortName evidence="13">CysRS</shortName>
    </alternativeName>
</protein>
<dbReference type="Pfam" id="PF09190">
    <property type="entry name" value="DALR_2"/>
    <property type="match status" value="1"/>
</dbReference>
<keyword evidence="4 13" id="KW-0963">Cytoplasm</keyword>
<dbReference type="EC" id="6.1.1.16" evidence="13"/>
<dbReference type="HAMAP" id="MF_00041">
    <property type="entry name" value="Cys_tRNA_synth"/>
    <property type="match status" value="1"/>
</dbReference>
<comment type="similarity">
    <text evidence="2 13">Belongs to the class-I aminoacyl-tRNA synthetase family.</text>
</comment>
<evidence type="ECO:0000256" key="7">
    <source>
        <dbReference type="ARBA" id="ARBA00022741"/>
    </source>
</evidence>
<feature type="domain" description="Cysteinyl-tRNA synthetase class Ia DALR" evidence="14">
    <location>
        <begin position="342"/>
        <end position="405"/>
    </location>
</feature>
<dbReference type="EMBL" id="DTLI01000097">
    <property type="protein sequence ID" value="HHS51969.1"/>
    <property type="molecule type" value="Genomic_DNA"/>
</dbReference>
<feature type="binding site" evidence="13">
    <location>
        <position position="236"/>
    </location>
    <ligand>
        <name>Zn(2+)</name>
        <dbReference type="ChEBI" id="CHEBI:29105"/>
    </ligand>
</feature>
<dbReference type="Gene3D" id="1.20.120.1910">
    <property type="entry name" value="Cysteine-tRNA ligase, C-terminal anti-codon recognition domain"/>
    <property type="match status" value="1"/>
</dbReference>
<evidence type="ECO:0000256" key="8">
    <source>
        <dbReference type="ARBA" id="ARBA00022833"/>
    </source>
</evidence>
<dbReference type="GO" id="GO:0004817">
    <property type="term" value="F:cysteine-tRNA ligase activity"/>
    <property type="evidence" value="ECO:0007669"/>
    <property type="project" value="UniProtKB-UniRule"/>
</dbReference>
<dbReference type="InterPro" id="IPR015273">
    <property type="entry name" value="Cys-tRNA-synt_Ia_DALR"/>
</dbReference>
<dbReference type="PRINTS" id="PR00983">
    <property type="entry name" value="TRNASYNTHCYS"/>
</dbReference>
<name>A0A7C6A9E1_UNCW3</name>
<dbReference type="Pfam" id="PF01406">
    <property type="entry name" value="tRNA-synt_1e"/>
    <property type="match status" value="1"/>
</dbReference>
<dbReference type="NCBIfam" id="TIGR00435">
    <property type="entry name" value="cysS"/>
    <property type="match status" value="1"/>
</dbReference>
<dbReference type="SUPFAM" id="SSF52374">
    <property type="entry name" value="Nucleotidylyl transferase"/>
    <property type="match status" value="1"/>
</dbReference>
<reference evidence="15" key="1">
    <citation type="journal article" date="2020" name="mSystems">
        <title>Genome- and Community-Level Interaction Insights into Carbon Utilization and Element Cycling Functions of Hydrothermarchaeota in Hydrothermal Sediment.</title>
        <authorList>
            <person name="Zhou Z."/>
            <person name="Liu Y."/>
            <person name="Xu W."/>
            <person name="Pan J."/>
            <person name="Luo Z.H."/>
            <person name="Li M."/>
        </authorList>
    </citation>
    <scope>NUCLEOTIDE SEQUENCE [LARGE SCALE GENOMIC DNA]</scope>
    <source>
        <strain evidence="15">SpSt-876</strain>
    </source>
</reference>
<organism evidence="15">
    <name type="scientific">candidate division WOR-3 bacterium</name>
    <dbReference type="NCBI Taxonomy" id="2052148"/>
    <lineage>
        <taxon>Bacteria</taxon>
        <taxon>Bacteria division WOR-3</taxon>
    </lineage>
</organism>
<keyword evidence="6 13" id="KW-0479">Metal-binding</keyword>
<feature type="binding site" evidence="13">
    <location>
        <position position="27"/>
    </location>
    <ligand>
        <name>Zn(2+)</name>
        <dbReference type="ChEBI" id="CHEBI:29105"/>
    </ligand>
</feature>
<accession>A0A7C6A9E1</accession>
<evidence type="ECO:0000256" key="1">
    <source>
        <dbReference type="ARBA" id="ARBA00004496"/>
    </source>
</evidence>
<evidence type="ECO:0000256" key="4">
    <source>
        <dbReference type="ARBA" id="ARBA00022490"/>
    </source>
</evidence>
<evidence type="ECO:0000256" key="12">
    <source>
        <dbReference type="ARBA" id="ARBA00047398"/>
    </source>
</evidence>
<evidence type="ECO:0000256" key="10">
    <source>
        <dbReference type="ARBA" id="ARBA00022917"/>
    </source>
</evidence>
<keyword evidence="10 13" id="KW-0648">Protein biosynthesis</keyword>
<feature type="binding site" evidence="13">
    <location>
        <position position="232"/>
    </location>
    <ligand>
        <name>Zn(2+)</name>
        <dbReference type="ChEBI" id="CHEBI:29105"/>
    </ligand>
</feature>
<sequence length="523" mass="59580">MLFLTNTLSARKEPFTPIQDPVRIYVCGMTVQDRPHLGHIRAYLTADILRRYLKFCGYNTFLVQNFTDIDDKIIERAKEEKSDYRLIAERFIKEYFDVADALGIERADIFPRATQHIQEIISLVQQLIVKGLAYQSNGDVYYDVTKFIDYGKLSKKRLDGLVAGARILPGEKKRGPLDFALWKSSKEGEPWWLSPWGKGRPGWHTECSAMSMHYLGETFDIHMGGEDLIFPHHENEIAQSEGATGKPFVNYWIHNAMLNLVGEKMAKSTKHYYPAKDILAQYSPNSVRLYFLKAHYRSPIEFNLEHLAQAESAFNRILDFLQKACAKIGEIEIDARSIDTTEFCSAMDDDLNTPKVIGMIFDLITKGFAYWQDNDLEKLKTIYAQVSLYLKILGFILPKFNEAEPVFFGSSAPSEFKVARDLARSLKEFEIADTIRKGFAELGYELKDTKEGTQIVSVPACSRIIAKGRALGFWLVAKKLAKEKGLTEIFDLLSLGLDKILAENGSVPEEIYRQIFPKKEQGA</sequence>
<evidence type="ECO:0000256" key="11">
    <source>
        <dbReference type="ARBA" id="ARBA00023146"/>
    </source>
</evidence>
<dbReference type="CDD" id="cd00672">
    <property type="entry name" value="CysRS_core"/>
    <property type="match status" value="1"/>
</dbReference>
<comment type="subcellular location">
    <subcellularLocation>
        <location evidence="1 13">Cytoplasm</location>
    </subcellularLocation>
</comment>
<keyword evidence="5 13" id="KW-0436">Ligase</keyword>
<dbReference type="InterPro" id="IPR024909">
    <property type="entry name" value="Cys-tRNA/MSH_ligase"/>
</dbReference>
<feature type="binding site" evidence="13">
    <location>
        <position position="207"/>
    </location>
    <ligand>
        <name>Zn(2+)</name>
        <dbReference type="ChEBI" id="CHEBI:29105"/>
    </ligand>
</feature>
<dbReference type="Gene3D" id="3.40.50.620">
    <property type="entry name" value="HUPs"/>
    <property type="match status" value="1"/>
</dbReference>
<keyword evidence="7 13" id="KW-0547">Nucleotide-binding</keyword>
<dbReference type="FunFam" id="3.40.50.620:FF:000130">
    <property type="entry name" value="Cysteine--tRNA ligase"/>
    <property type="match status" value="1"/>
</dbReference>
<proteinExistence type="inferred from homology"/>
<evidence type="ECO:0000256" key="6">
    <source>
        <dbReference type="ARBA" id="ARBA00022723"/>
    </source>
</evidence>
<feature type="short sequence motif" description="'KMSKS' region" evidence="13">
    <location>
        <begin position="264"/>
        <end position="268"/>
    </location>
</feature>
<evidence type="ECO:0000256" key="3">
    <source>
        <dbReference type="ARBA" id="ARBA00011245"/>
    </source>
</evidence>
<evidence type="ECO:0000256" key="2">
    <source>
        <dbReference type="ARBA" id="ARBA00005594"/>
    </source>
</evidence>
<keyword evidence="9 13" id="KW-0067">ATP-binding</keyword>
<dbReference type="InterPro" id="IPR015803">
    <property type="entry name" value="Cys-tRNA-ligase"/>
</dbReference>
<dbReference type="GO" id="GO:0008270">
    <property type="term" value="F:zinc ion binding"/>
    <property type="evidence" value="ECO:0007669"/>
    <property type="project" value="UniProtKB-UniRule"/>
</dbReference>
<evidence type="ECO:0000313" key="15">
    <source>
        <dbReference type="EMBL" id="HHS51969.1"/>
    </source>
</evidence>
<dbReference type="InterPro" id="IPR032678">
    <property type="entry name" value="tRNA-synt_1_cat_dom"/>
</dbReference>
<dbReference type="PANTHER" id="PTHR10890:SF3">
    <property type="entry name" value="CYSTEINE--TRNA LIGASE, CYTOPLASMIC"/>
    <property type="match status" value="1"/>
</dbReference>
<dbReference type="InterPro" id="IPR009080">
    <property type="entry name" value="tRNAsynth_Ia_anticodon-bd"/>
</dbReference>
<evidence type="ECO:0000256" key="13">
    <source>
        <dbReference type="HAMAP-Rule" id="MF_00041"/>
    </source>
</evidence>
<comment type="catalytic activity">
    <reaction evidence="12 13">
        <text>tRNA(Cys) + L-cysteine + ATP = L-cysteinyl-tRNA(Cys) + AMP + diphosphate</text>
        <dbReference type="Rhea" id="RHEA:17773"/>
        <dbReference type="Rhea" id="RHEA-COMP:9661"/>
        <dbReference type="Rhea" id="RHEA-COMP:9679"/>
        <dbReference type="ChEBI" id="CHEBI:30616"/>
        <dbReference type="ChEBI" id="CHEBI:33019"/>
        <dbReference type="ChEBI" id="CHEBI:35235"/>
        <dbReference type="ChEBI" id="CHEBI:78442"/>
        <dbReference type="ChEBI" id="CHEBI:78517"/>
        <dbReference type="ChEBI" id="CHEBI:456215"/>
        <dbReference type="EC" id="6.1.1.16"/>
    </reaction>
</comment>